<dbReference type="Gene3D" id="3.80.10.10">
    <property type="entry name" value="Ribonuclease Inhibitor"/>
    <property type="match status" value="2"/>
</dbReference>
<proteinExistence type="predicted"/>
<dbReference type="InterPro" id="IPR032675">
    <property type="entry name" value="LRR_dom_sf"/>
</dbReference>
<dbReference type="GO" id="GO:0019005">
    <property type="term" value="C:SCF ubiquitin ligase complex"/>
    <property type="evidence" value="ECO:0007669"/>
    <property type="project" value="TreeGrafter"/>
</dbReference>
<dbReference type="SUPFAM" id="SSF52047">
    <property type="entry name" value="RNI-like"/>
    <property type="match status" value="1"/>
</dbReference>
<dbReference type="PANTHER" id="PTHR13318">
    <property type="entry name" value="PARTNER OF PAIRED, ISOFORM B-RELATED"/>
    <property type="match status" value="1"/>
</dbReference>
<dbReference type="Proteomes" id="UP001233999">
    <property type="component" value="Unassembled WGS sequence"/>
</dbReference>
<sequence length="529" mass="60887">MDYIYRWQADISYVVRDLAARGYQTNVCGGVMPPHKLPRSLFKIALCQVEALVNTSCKNIETTYGTYNENGCQEQIAMLQGYLLSNIPGMVLDEVCEERKIGIKQDFRIRLAVYMHPTMRKFSVSNRPVDIKFDFDDSFWIEHLSKLHHLIVLDLHLVCTDEILEVIGNNCSKLEQINIVSKIEPVHTMKDTQETFNALKLKFFVSDAGLYHLCKCKLLKKVTMNKILRSQYGGRMMTLAGIRNLVKSLPYLQNITYDDMGLVISEEMEDIDRLSLTHLNDYHPNPTHIAAAAQLCYNLQHLCLQFPNQTSICSALDILECLACSELQVSILELIQFPFGIEMVRLLENKGMFLRSLLVHTTDYFNSRIMHIIAQSCPNLKNLHLKQLLGDKDNSSSIELCTPNRVEHMFQNLHCLYLGGRDWNPVELLPLCLLHARQLETLTLMQMHFQGSLDDVFAHITSMNPLKELKAVHMFTGRVITITTIQYFFKHCPELSFLQTSNITAQDVKNLHDEVYKNNLDLKNLFNEY</sequence>
<dbReference type="PANTHER" id="PTHR13318:SF247">
    <property type="entry name" value="GH16156P"/>
    <property type="match status" value="1"/>
</dbReference>
<keyword evidence="2" id="KW-1185">Reference proteome</keyword>
<accession>A0AAD7ZSH2</accession>
<reference evidence="1" key="2">
    <citation type="submission" date="2023-05" db="EMBL/GenBank/DDBJ databases">
        <authorList>
            <person name="Fouks B."/>
        </authorList>
    </citation>
    <scope>NUCLEOTIDE SEQUENCE</scope>
    <source>
        <strain evidence="1">Stay&amp;Tobe</strain>
        <tissue evidence="1">Testes</tissue>
    </source>
</reference>
<reference evidence="1" key="1">
    <citation type="journal article" date="2023" name="IScience">
        <title>Live-bearing cockroach genome reveals convergent evolutionary mechanisms linked to viviparity in insects and beyond.</title>
        <authorList>
            <person name="Fouks B."/>
            <person name="Harrison M.C."/>
            <person name="Mikhailova A.A."/>
            <person name="Marchal E."/>
            <person name="English S."/>
            <person name="Carruthers M."/>
            <person name="Jennings E.C."/>
            <person name="Chiamaka E.L."/>
            <person name="Frigard R.A."/>
            <person name="Pippel M."/>
            <person name="Attardo G.M."/>
            <person name="Benoit J.B."/>
            <person name="Bornberg-Bauer E."/>
            <person name="Tobe S.S."/>
        </authorList>
    </citation>
    <scope>NUCLEOTIDE SEQUENCE</scope>
    <source>
        <strain evidence="1">Stay&amp;Tobe</strain>
    </source>
</reference>
<evidence type="ECO:0000313" key="2">
    <source>
        <dbReference type="Proteomes" id="UP001233999"/>
    </source>
</evidence>
<comment type="caution">
    <text evidence="1">The sequence shown here is derived from an EMBL/GenBank/DDBJ whole genome shotgun (WGS) entry which is preliminary data.</text>
</comment>
<dbReference type="EMBL" id="JASPKZ010007212">
    <property type="protein sequence ID" value="KAJ9586074.1"/>
    <property type="molecule type" value="Genomic_DNA"/>
</dbReference>
<dbReference type="AlphaFoldDB" id="A0AAD7ZSH2"/>
<evidence type="ECO:0000313" key="1">
    <source>
        <dbReference type="EMBL" id="KAJ9586074.1"/>
    </source>
</evidence>
<gene>
    <name evidence="1" type="ORF">L9F63_020271</name>
</gene>
<name>A0AAD7ZSH2_DIPPU</name>
<protein>
    <submittedName>
        <fullName evidence="1">Uncharacterized protein</fullName>
    </submittedName>
</protein>
<dbReference type="GO" id="GO:0031146">
    <property type="term" value="P:SCF-dependent proteasomal ubiquitin-dependent protein catabolic process"/>
    <property type="evidence" value="ECO:0007669"/>
    <property type="project" value="TreeGrafter"/>
</dbReference>
<organism evidence="1 2">
    <name type="scientific">Diploptera punctata</name>
    <name type="common">Pacific beetle cockroach</name>
    <dbReference type="NCBI Taxonomy" id="6984"/>
    <lineage>
        <taxon>Eukaryota</taxon>
        <taxon>Metazoa</taxon>
        <taxon>Ecdysozoa</taxon>
        <taxon>Arthropoda</taxon>
        <taxon>Hexapoda</taxon>
        <taxon>Insecta</taxon>
        <taxon>Pterygota</taxon>
        <taxon>Neoptera</taxon>
        <taxon>Polyneoptera</taxon>
        <taxon>Dictyoptera</taxon>
        <taxon>Blattodea</taxon>
        <taxon>Blaberoidea</taxon>
        <taxon>Blaberidae</taxon>
        <taxon>Diplopterinae</taxon>
        <taxon>Diploptera</taxon>
    </lineage>
</organism>